<dbReference type="GO" id="GO:0016747">
    <property type="term" value="F:acyltransferase activity, transferring groups other than amino-acyl groups"/>
    <property type="evidence" value="ECO:0007669"/>
    <property type="project" value="InterPro"/>
</dbReference>
<dbReference type="RefSeq" id="WP_198524886.1">
    <property type="nucleotide sequence ID" value="NZ_JAQIFT010000049.1"/>
</dbReference>
<sequence>MNVILIRIKQNNLTRKRMAHLFADAFYDDPLYVYIFPDDKTRLEALEVFFKMYLDVLGKYGELVTNSEDMTAVAYIYYEERFKSKSLYYKDLFLASLRLTDFLRYVKVRDVYRMLKTVHHLSSEWIHHNVEGNYIHLDLLAVQREYRGLGKAKALVDYAIQEAKLRNLPLTLETQNAKNINLYRHFEFETVKEISYENMVQYCMIRK</sequence>
<dbReference type="EC" id="2.3.1.-" evidence="2"/>
<keyword evidence="2" id="KW-0012">Acyltransferase</keyword>
<dbReference type="AlphaFoldDB" id="A0AA42DP33"/>
<dbReference type="PANTHER" id="PTHR42791">
    <property type="entry name" value="GNAT FAMILY ACETYLTRANSFERASE"/>
    <property type="match status" value="1"/>
</dbReference>
<dbReference type="Proteomes" id="UP001169242">
    <property type="component" value="Unassembled WGS sequence"/>
</dbReference>
<accession>A0AA42DP33</accession>
<evidence type="ECO:0000313" key="3">
    <source>
        <dbReference type="Proteomes" id="UP001169242"/>
    </source>
</evidence>
<gene>
    <name evidence="2" type="ORF">PBV87_14190</name>
</gene>
<keyword evidence="2" id="KW-0808">Transferase</keyword>
<dbReference type="InterPro" id="IPR052523">
    <property type="entry name" value="Trichothecene_AcTrans"/>
</dbReference>
<organism evidence="2 3">
    <name type="scientific">Holtiella tumoricola</name>
    <dbReference type="NCBI Taxonomy" id="3018743"/>
    <lineage>
        <taxon>Bacteria</taxon>
        <taxon>Bacillati</taxon>
        <taxon>Bacillota</taxon>
        <taxon>Clostridia</taxon>
        <taxon>Lachnospirales</taxon>
        <taxon>Cellulosilyticaceae</taxon>
        <taxon>Holtiella</taxon>
    </lineage>
</organism>
<feature type="domain" description="N-acetyltransferase" evidence="1">
    <location>
        <begin position="61"/>
        <end position="207"/>
    </location>
</feature>
<keyword evidence="3" id="KW-1185">Reference proteome</keyword>
<dbReference type="EMBL" id="JAQIFT010000049">
    <property type="protein sequence ID" value="MDA3732639.1"/>
    <property type="molecule type" value="Genomic_DNA"/>
</dbReference>
<protein>
    <submittedName>
        <fullName evidence="2">GNAT family N-acetyltransferase</fullName>
        <ecNumber evidence="2">2.3.1.-</ecNumber>
    </submittedName>
</protein>
<dbReference type="InterPro" id="IPR016181">
    <property type="entry name" value="Acyl_CoA_acyltransferase"/>
</dbReference>
<reference evidence="2" key="1">
    <citation type="journal article" date="2023" name="Int. J. Syst. Evol. Microbiol.">
        <title>&lt;i&gt;Holtiella tumoricola&lt;/i&gt; gen. nov. sp. nov., isolated from a human clinical sample.</title>
        <authorList>
            <person name="Allen-Vercoe E."/>
            <person name="Daigneault M.C."/>
            <person name="Vancuren S.J."/>
            <person name="Cochrane K."/>
            <person name="O'Neal L.L."/>
            <person name="Sankaranarayanan K."/>
            <person name="Lawson P.A."/>
        </authorList>
    </citation>
    <scope>NUCLEOTIDE SEQUENCE</scope>
    <source>
        <strain evidence="2">CC70A</strain>
    </source>
</reference>
<dbReference type="Pfam" id="PF00583">
    <property type="entry name" value="Acetyltransf_1"/>
    <property type="match status" value="1"/>
</dbReference>
<name>A0AA42DP33_9FIRM</name>
<evidence type="ECO:0000313" key="2">
    <source>
        <dbReference type="EMBL" id="MDA3732639.1"/>
    </source>
</evidence>
<dbReference type="SUPFAM" id="SSF55729">
    <property type="entry name" value="Acyl-CoA N-acyltransferases (Nat)"/>
    <property type="match status" value="1"/>
</dbReference>
<evidence type="ECO:0000259" key="1">
    <source>
        <dbReference type="PROSITE" id="PS51186"/>
    </source>
</evidence>
<dbReference type="InterPro" id="IPR000182">
    <property type="entry name" value="GNAT_dom"/>
</dbReference>
<dbReference type="Gene3D" id="3.40.630.30">
    <property type="match status" value="1"/>
</dbReference>
<proteinExistence type="predicted"/>
<dbReference type="PROSITE" id="PS51186">
    <property type="entry name" value="GNAT"/>
    <property type="match status" value="1"/>
</dbReference>
<comment type="caution">
    <text evidence="2">The sequence shown here is derived from an EMBL/GenBank/DDBJ whole genome shotgun (WGS) entry which is preliminary data.</text>
</comment>
<dbReference type="CDD" id="cd04301">
    <property type="entry name" value="NAT_SF"/>
    <property type="match status" value="1"/>
</dbReference>
<dbReference type="PANTHER" id="PTHR42791:SF1">
    <property type="entry name" value="N-ACETYLTRANSFERASE DOMAIN-CONTAINING PROTEIN"/>
    <property type="match status" value="1"/>
</dbReference>